<organism evidence="1 2">
    <name type="scientific">Nitrolancea hollandica Lb</name>
    <dbReference type="NCBI Taxonomy" id="1129897"/>
    <lineage>
        <taxon>Bacteria</taxon>
        <taxon>Pseudomonadati</taxon>
        <taxon>Thermomicrobiota</taxon>
        <taxon>Thermomicrobia</taxon>
        <taxon>Sphaerobacterales</taxon>
        <taxon>Sphaerobacterineae</taxon>
        <taxon>Sphaerobacteraceae</taxon>
        <taxon>Nitrolancea</taxon>
    </lineage>
</organism>
<sequence>MQGCGRGDGRGCGSVYGYEDSAGVVVVAEAEAYSEEYPLPHAFPVAGDCECTPCQTKFYYFGLFSPSLVQVISLS</sequence>
<dbReference type="AlphaFoldDB" id="I4EL07"/>
<comment type="caution">
    <text evidence="1">The sequence shown here is derived from an EMBL/GenBank/DDBJ whole genome shotgun (WGS) entry which is preliminary data.</text>
</comment>
<protein>
    <submittedName>
        <fullName evidence="1">Uncharacterized protein</fullName>
    </submittedName>
</protein>
<accession>I4EL07</accession>
<evidence type="ECO:0000313" key="2">
    <source>
        <dbReference type="Proteomes" id="UP000004221"/>
    </source>
</evidence>
<dbReference type="EMBL" id="CAGS01000432">
    <property type="protein sequence ID" value="CCF85369.1"/>
    <property type="molecule type" value="Genomic_DNA"/>
</dbReference>
<name>I4EL07_9BACT</name>
<reference evidence="1 2" key="1">
    <citation type="journal article" date="2012" name="ISME J.">
        <title>Nitrification expanded: discovery, physiology and genomics of a nitrite-oxidizing bacterium from the phylum Chloroflexi.</title>
        <authorList>
            <person name="Sorokin D.Y."/>
            <person name="Lucker S."/>
            <person name="Vejmelkova D."/>
            <person name="Kostrikina N.A."/>
            <person name="Kleerebezem R."/>
            <person name="Rijpstra W.I."/>
            <person name="Damste J.S."/>
            <person name="Le Paslier D."/>
            <person name="Muyzer G."/>
            <person name="Wagner M."/>
            <person name="van Loosdrecht M.C."/>
            <person name="Daims H."/>
        </authorList>
    </citation>
    <scope>NUCLEOTIDE SEQUENCE [LARGE SCALE GENOMIC DNA]</scope>
    <source>
        <strain evidence="2">none</strain>
    </source>
</reference>
<keyword evidence="2" id="KW-1185">Reference proteome</keyword>
<proteinExistence type="predicted"/>
<evidence type="ECO:0000313" key="1">
    <source>
        <dbReference type="EMBL" id="CCF85369.1"/>
    </source>
</evidence>
<dbReference type="Proteomes" id="UP000004221">
    <property type="component" value="Unassembled WGS sequence"/>
</dbReference>
<gene>
    <name evidence="1" type="ORF">NITHO_4880014</name>
</gene>